<evidence type="ECO:0000256" key="3">
    <source>
        <dbReference type="ARBA" id="ARBA00023002"/>
    </source>
</evidence>
<accession>A0ABW5I3S5</accession>
<dbReference type="SUPFAM" id="SSF51905">
    <property type="entry name" value="FAD/NAD(P)-binding domain"/>
    <property type="match status" value="1"/>
</dbReference>
<evidence type="ECO:0000256" key="4">
    <source>
        <dbReference type="ARBA" id="ARBA00023033"/>
    </source>
</evidence>
<dbReference type="InterPro" id="IPR002938">
    <property type="entry name" value="FAD-bd"/>
</dbReference>
<organism evidence="6 7">
    <name type="scientific">Amycolatopsis albidoflavus</name>
    <dbReference type="NCBI Taxonomy" id="102226"/>
    <lineage>
        <taxon>Bacteria</taxon>
        <taxon>Bacillati</taxon>
        <taxon>Actinomycetota</taxon>
        <taxon>Actinomycetes</taxon>
        <taxon>Pseudonocardiales</taxon>
        <taxon>Pseudonocardiaceae</taxon>
        <taxon>Amycolatopsis</taxon>
    </lineage>
</organism>
<sequence length="417" mass="45126">MTVNKIKVAVVGGGTGGLCLAHGLVRAGFQVAVYERSRTRADRLQGYRVHIAPMGSAALHECLPPAAWERFLATTGVSKGTFGFVTEQMRELAVLDPPPGSDPAAAHHSASRISMHQVLSSGLEEVLWYDKEFVRYETDAKGVGLHFADGTTAEADLVVGADGANSRVRAQLLPHAKRVDTGIRTVIGKFPLTPESRALIPHRLATAPTFVLPPPGCGMFTAPHEFSAASENDESATVDPVLFDNTSSYVMWSYGAKAAHFPADLAELAVPELRSVVLDRIRDWHPSFSRVVRDSLDATVAMLPIRTSVPVREWETGPVTLLGDAVHSMTPFRGIGANIALRDAQVLCRNLSRGGDVTAAVADYERQMRKYAYPQVRGSLRSADQFVTESRFSRGAMRASTAAMGVGLSLRRKLRAR</sequence>
<gene>
    <name evidence="6" type="ORF">ACFSUT_26945</name>
</gene>
<evidence type="ECO:0000256" key="2">
    <source>
        <dbReference type="ARBA" id="ARBA00022827"/>
    </source>
</evidence>
<name>A0ABW5I3S5_9PSEU</name>
<dbReference type="Proteomes" id="UP001597542">
    <property type="component" value="Unassembled WGS sequence"/>
</dbReference>
<feature type="domain" description="FAD-binding" evidence="5">
    <location>
        <begin position="6"/>
        <end position="172"/>
    </location>
</feature>
<protein>
    <submittedName>
        <fullName evidence="6">NAD(P)/FAD-dependent oxidoreductase</fullName>
    </submittedName>
</protein>
<dbReference type="RefSeq" id="WP_344283774.1">
    <property type="nucleotide sequence ID" value="NZ_BAAAHV010000022.1"/>
</dbReference>
<keyword evidence="1" id="KW-0285">Flavoprotein</keyword>
<evidence type="ECO:0000259" key="5">
    <source>
        <dbReference type="Pfam" id="PF01494"/>
    </source>
</evidence>
<evidence type="ECO:0000313" key="6">
    <source>
        <dbReference type="EMBL" id="MFD2483944.1"/>
    </source>
</evidence>
<dbReference type="PANTHER" id="PTHR47178">
    <property type="entry name" value="MONOOXYGENASE, FAD-BINDING"/>
    <property type="match status" value="1"/>
</dbReference>
<dbReference type="Gene3D" id="3.50.50.60">
    <property type="entry name" value="FAD/NAD(P)-binding domain"/>
    <property type="match status" value="1"/>
</dbReference>
<dbReference type="InterPro" id="IPR036188">
    <property type="entry name" value="FAD/NAD-bd_sf"/>
</dbReference>
<evidence type="ECO:0000256" key="1">
    <source>
        <dbReference type="ARBA" id="ARBA00022630"/>
    </source>
</evidence>
<keyword evidence="7" id="KW-1185">Reference proteome</keyword>
<dbReference type="Pfam" id="PF01494">
    <property type="entry name" value="FAD_binding_3"/>
    <property type="match status" value="2"/>
</dbReference>
<evidence type="ECO:0000313" key="7">
    <source>
        <dbReference type="Proteomes" id="UP001597542"/>
    </source>
</evidence>
<proteinExistence type="predicted"/>
<keyword evidence="4" id="KW-0503">Monooxygenase</keyword>
<dbReference type="PRINTS" id="PR00420">
    <property type="entry name" value="RNGMNOXGNASE"/>
</dbReference>
<reference evidence="7" key="1">
    <citation type="journal article" date="2019" name="Int. J. Syst. Evol. Microbiol.">
        <title>The Global Catalogue of Microorganisms (GCM) 10K type strain sequencing project: providing services to taxonomists for standard genome sequencing and annotation.</title>
        <authorList>
            <consortium name="The Broad Institute Genomics Platform"/>
            <consortium name="The Broad Institute Genome Sequencing Center for Infectious Disease"/>
            <person name="Wu L."/>
            <person name="Ma J."/>
        </authorList>
    </citation>
    <scope>NUCLEOTIDE SEQUENCE [LARGE SCALE GENOMIC DNA]</scope>
    <source>
        <strain evidence="7">CGMCC 4.7638</strain>
    </source>
</reference>
<comment type="caution">
    <text evidence="6">The sequence shown here is derived from an EMBL/GenBank/DDBJ whole genome shotgun (WGS) entry which is preliminary data.</text>
</comment>
<keyword evidence="3" id="KW-0560">Oxidoreductase</keyword>
<keyword evidence="2" id="KW-0274">FAD</keyword>
<dbReference type="EMBL" id="JBHUKQ010000014">
    <property type="protein sequence ID" value="MFD2483944.1"/>
    <property type="molecule type" value="Genomic_DNA"/>
</dbReference>
<dbReference type="PANTHER" id="PTHR47178:SF5">
    <property type="entry name" value="FAD-BINDING DOMAIN-CONTAINING PROTEIN"/>
    <property type="match status" value="1"/>
</dbReference>
<feature type="domain" description="FAD-binding" evidence="5">
    <location>
        <begin position="311"/>
        <end position="352"/>
    </location>
</feature>